<gene>
    <name evidence="2" type="ORF">HNY73_007080</name>
</gene>
<reference evidence="2" key="2">
    <citation type="submission" date="2020-06" db="EMBL/GenBank/DDBJ databases">
        <authorList>
            <person name="Sheffer M."/>
        </authorList>
    </citation>
    <scope>NUCLEOTIDE SEQUENCE</scope>
</reference>
<feature type="region of interest" description="Disordered" evidence="1">
    <location>
        <begin position="1"/>
        <end position="33"/>
    </location>
</feature>
<dbReference type="EMBL" id="JABXBU010000012">
    <property type="protein sequence ID" value="KAF8789110.1"/>
    <property type="molecule type" value="Genomic_DNA"/>
</dbReference>
<organism evidence="2 3">
    <name type="scientific">Argiope bruennichi</name>
    <name type="common">Wasp spider</name>
    <name type="synonym">Aranea bruennichi</name>
    <dbReference type="NCBI Taxonomy" id="94029"/>
    <lineage>
        <taxon>Eukaryota</taxon>
        <taxon>Metazoa</taxon>
        <taxon>Ecdysozoa</taxon>
        <taxon>Arthropoda</taxon>
        <taxon>Chelicerata</taxon>
        <taxon>Arachnida</taxon>
        <taxon>Araneae</taxon>
        <taxon>Araneomorphae</taxon>
        <taxon>Entelegynae</taxon>
        <taxon>Araneoidea</taxon>
        <taxon>Araneidae</taxon>
        <taxon>Argiope</taxon>
    </lineage>
</organism>
<reference evidence="2" key="1">
    <citation type="journal article" date="2020" name="bioRxiv">
        <title>Chromosome-level reference genome of the European wasp spider Argiope bruennichi: a resource for studies on range expansion and evolutionary adaptation.</title>
        <authorList>
            <person name="Sheffer M.M."/>
            <person name="Hoppe A."/>
            <person name="Krehenwinkel H."/>
            <person name="Uhl G."/>
            <person name="Kuss A.W."/>
            <person name="Jensen L."/>
            <person name="Jensen C."/>
            <person name="Gillespie R.G."/>
            <person name="Hoff K.J."/>
            <person name="Prost S."/>
        </authorList>
    </citation>
    <scope>NUCLEOTIDE SEQUENCE</scope>
</reference>
<evidence type="ECO:0000313" key="3">
    <source>
        <dbReference type="Proteomes" id="UP000807504"/>
    </source>
</evidence>
<evidence type="ECO:0000256" key="1">
    <source>
        <dbReference type="SAM" id="MobiDB-lite"/>
    </source>
</evidence>
<protein>
    <submittedName>
        <fullName evidence="2">Uncharacterized protein</fullName>
    </submittedName>
</protein>
<dbReference type="AlphaFoldDB" id="A0A8T0FID4"/>
<evidence type="ECO:0000313" key="2">
    <source>
        <dbReference type="EMBL" id="KAF8789110.1"/>
    </source>
</evidence>
<name>A0A8T0FID4_ARGBR</name>
<proteinExistence type="predicted"/>
<accession>A0A8T0FID4</accession>
<keyword evidence="3" id="KW-1185">Reference proteome</keyword>
<comment type="caution">
    <text evidence="2">The sequence shown here is derived from an EMBL/GenBank/DDBJ whole genome shotgun (WGS) entry which is preliminary data.</text>
</comment>
<sequence>MRRFGQGWDKRGKRKHQWWGQSGEQKCSVPKGGDWGGLAERALVQRWRYRRGGGPDERYKTGQEQEIWQEFRVDSNEEMREALSKEKGLAAKAGHGSVDKRKWQDSFRTFFLYKKKNPLLRLECGTLEWSGKFPPNADSNTKCWTML</sequence>
<dbReference type="Proteomes" id="UP000807504">
    <property type="component" value="Unassembled WGS sequence"/>
</dbReference>